<accession>A0A0H2RLF8</accession>
<gene>
    <name evidence="2" type="ORF">SCHPADRAFT_946720</name>
</gene>
<feature type="compositionally biased region" description="Acidic residues" evidence="1">
    <location>
        <begin position="281"/>
        <end position="313"/>
    </location>
</feature>
<evidence type="ECO:0000256" key="1">
    <source>
        <dbReference type="SAM" id="MobiDB-lite"/>
    </source>
</evidence>
<feature type="compositionally biased region" description="Low complexity" evidence="1">
    <location>
        <begin position="536"/>
        <end position="545"/>
    </location>
</feature>
<evidence type="ECO:0000313" key="2">
    <source>
        <dbReference type="EMBL" id="KLO05666.1"/>
    </source>
</evidence>
<reference evidence="2 3" key="1">
    <citation type="submission" date="2015-04" db="EMBL/GenBank/DDBJ databases">
        <title>Complete genome sequence of Schizopora paradoxa KUC8140, a cosmopolitan wood degrader in East Asia.</title>
        <authorList>
            <consortium name="DOE Joint Genome Institute"/>
            <person name="Min B."/>
            <person name="Park H."/>
            <person name="Jang Y."/>
            <person name="Kim J.-J."/>
            <person name="Kim K.H."/>
            <person name="Pangilinan J."/>
            <person name="Lipzen A."/>
            <person name="Riley R."/>
            <person name="Grigoriev I.V."/>
            <person name="Spatafora J.W."/>
            <person name="Choi I.-G."/>
        </authorList>
    </citation>
    <scope>NUCLEOTIDE SEQUENCE [LARGE SCALE GENOMIC DNA]</scope>
    <source>
        <strain evidence="2 3">KUC8140</strain>
    </source>
</reference>
<dbReference type="EMBL" id="KQ086279">
    <property type="protein sequence ID" value="KLO05666.1"/>
    <property type="molecule type" value="Genomic_DNA"/>
</dbReference>
<proteinExistence type="predicted"/>
<sequence>MSISPADALVAYETALERAMAFGGPKRLESWVADLDVSAAFYDELEMELNFCFAARATALAAGADVDLHDAQFNAAIRLCRTVQDVLVNEGRLNPRPQLPQINPSPSVPPTPSLVDPAVPTTPTAPLPTTPTRATPTRIKRPPSMSPSTPRLVPEVLITTPRPPGSSGPAMANDGPSARTRTQTGQARKKGSKSQSSKQPVPAKPDQLKSAPIPCTDCQEHEHRDVVCEIRKDTNRRSCERCYLRKKPCSFSKKKGRKAQKSGSADPAPNESKDRAGATEEAAEGAADEEDEQEEGEDEEGEGEGQTDSEDEKPDNADIVPTGAAEIKSTAAVTRSASPIIIDADTDAPAGGPSVVALGKRRAEASPPASPMPSGSFQILENPNMRSNKRVRLGPTLFDDLSIPHINSIQDGFRKLRDALSVPELNSGASHTSEFPHAVYLEGDTVRFRKPSFGPHRNGIVHAAQTLISDANQLQVFAYELGLAAEGLAQDASRLFALAHDYGIDWVDVSPSPADNEMPAPPAASAAHHATRSSTRHTSSATPSRRSARPRLNPL</sequence>
<dbReference type="Proteomes" id="UP000053477">
    <property type="component" value="Unassembled WGS sequence"/>
</dbReference>
<dbReference type="InParanoid" id="A0A0H2RLF8"/>
<feature type="region of interest" description="Disordered" evidence="1">
    <location>
        <begin position="253"/>
        <end position="326"/>
    </location>
</feature>
<dbReference type="AlphaFoldDB" id="A0A0H2RLF8"/>
<feature type="region of interest" description="Disordered" evidence="1">
    <location>
        <begin position="513"/>
        <end position="555"/>
    </location>
</feature>
<name>A0A0H2RLF8_9AGAM</name>
<keyword evidence="3" id="KW-1185">Reference proteome</keyword>
<organism evidence="2 3">
    <name type="scientific">Schizopora paradoxa</name>
    <dbReference type="NCBI Taxonomy" id="27342"/>
    <lineage>
        <taxon>Eukaryota</taxon>
        <taxon>Fungi</taxon>
        <taxon>Dikarya</taxon>
        <taxon>Basidiomycota</taxon>
        <taxon>Agaricomycotina</taxon>
        <taxon>Agaricomycetes</taxon>
        <taxon>Hymenochaetales</taxon>
        <taxon>Schizoporaceae</taxon>
        <taxon>Schizopora</taxon>
    </lineage>
</organism>
<feature type="region of interest" description="Disordered" evidence="1">
    <location>
        <begin position="93"/>
        <end position="211"/>
    </location>
</feature>
<evidence type="ECO:0000313" key="3">
    <source>
        <dbReference type="Proteomes" id="UP000053477"/>
    </source>
</evidence>
<protein>
    <submittedName>
        <fullName evidence="2">Uncharacterized protein</fullName>
    </submittedName>
</protein>